<keyword evidence="4" id="KW-0804">Transcription</keyword>
<gene>
    <name evidence="6" type="ORF">H9849_02665</name>
</gene>
<feature type="domain" description="Sugar-binding" evidence="5">
    <location>
        <begin position="37"/>
        <end position="300"/>
    </location>
</feature>
<reference evidence="6" key="1">
    <citation type="journal article" date="2021" name="PeerJ">
        <title>Extensive microbial diversity within the chicken gut microbiome revealed by metagenomics and culture.</title>
        <authorList>
            <person name="Gilroy R."/>
            <person name="Ravi A."/>
            <person name="Getino M."/>
            <person name="Pursley I."/>
            <person name="Horton D.L."/>
            <person name="Alikhan N.F."/>
            <person name="Baker D."/>
            <person name="Gharbi K."/>
            <person name="Hall N."/>
            <person name="Watson M."/>
            <person name="Adriaenssens E.M."/>
            <person name="Foster-Nyarko E."/>
            <person name="Jarju S."/>
            <person name="Secka A."/>
            <person name="Antonio M."/>
            <person name="Oren A."/>
            <person name="Chaudhuri R.R."/>
            <person name="La Ragione R."/>
            <person name="Hildebrand F."/>
            <person name="Pallen M.J."/>
        </authorList>
    </citation>
    <scope>NUCLEOTIDE SEQUENCE</scope>
    <source>
        <strain evidence="6">ChiSxjej3B15-1167</strain>
    </source>
</reference>
<evidence type="ECO:0000259" key="5">
    <source>
        <dbReference type="Pfam" id="PF04198"/>
    </source>
</evidence>
<dbReference type="SUPFAM" id="SSF100950">
    <property type="entry name" value="NagB/RpiA/CoA transferase-like"/>
    <property type="match status" value="1"/>
</dbReference>
<organism evidence="6 7">
    <name type="scientific">Candidatus Anaerobutyricum stercoripullorum</name>
    <dbReference type="NCBI Taxonomy" id="2838456"/>
    <lineage>
        <taxon>Bacteria</taxon>
        <taxon>Bacillati</taxon>
        <taxon>Bacillota</taxon>
        <taxon>Clostridia</taxon>
        <taxon>Lachnospirales</taxon>
        <taxon>Lachnospiraceae</taxon>
        <taxon>Anaerobutyricum</taxon>
    </lineage>
</organism>
<dbReference type="PANTHER" id="PTHR34294">
    <property type="entry name" value="TRANSCRIPTIONAL REGULATOR-RELATED"/>
    <property type="match status" value="1"/>
</dbReference>
<sequence length="311" mass="35152">YSQNEIAKDLKISITTVSRLLRKAKEDKIIEFVIRDPYVGCISLEKTLKETFGLKDVIIAPGISSELGEEGCLEDEEEVKKLVALEGARYLQRIIKENDVLGVTWGSTIYQLINFLNPAQKVNATFVTLHGSIACFKNELDVRTLVMRMAKAFSGKHYCLFTDALMSSKQVADIIKQEKNNRTVFQMFENINISINGTGSLYPELNSILSKPEFMSREELRSLQEQSVVGDIALRFFDKEGKECQTELSDRIISIGFEQFKKIDTKITIASGVCKAHTILSALMGKLIDVLIIDYQLGMEILRLHNELNRN</sequence>
<reference evidence="6" key="2">
    <citation type="submission" date="2021-04" db="EMBL/GenBank/DDBJ databases">
        <authorList>
            <person name="Gilroy R."/>
        </authorList>
    </citation>
    <scope>NUCLEOTIDE SEQUENCE</scope>
    <source>
        <strain evidence="6">ChiSxjej3B15-1167</strain>
    </source>
</reference>
<keyword evidence="3" id="KW-0238">DNA-binding</keyword>
<evidence type="ECO:0000313" key="7">
    <source>
        <dbReference type="Proteomes" id="UP000886805"/>
    </source>
</evidence>
<dbReference type="AlphaFoldDB" id="A0A9D1X2W4"/>
<proteinExistence type="inferred from homology"/>
<accession>A0A9D1X2W4</accession>
<dbReference type="InterPro" id="IPR051054">
    <property type="entry name" value="SorC_transcr_regulators"/>
</dbReference>
<dbReference type="PANTHER" id="PTHR34294:SF1">
    <property type="entry name" value="TRANSCRIPTIONAL REGULATOR LSRR"/>
    <property type="match status" value="1"/>
</dbReference>
<evidence type="ECO:0000313" key="6">
    <source>
        <dbReference type="EMBL" id="HIX71904.1"/>
    </source>
</evidence>
<dbReference type="InterPro" id="IPR037171">
    <property type="entry name" value="NagB/RpiA_transferase-like"/>
</dbReference>
<dbReference type="EMBL" id="DXEQ01000079">
    <property type="protein sequence ID" value="HIX71904.1"/>
    <property type="molecule type" value="Genomic_DNA"/>
</dbReference>
<dbReference type="Gene3D" id="1.10.10.60">
    <property type="entry name" value="Homeodomain-like"/>
    <property type="match status" value="1"/>
</dbReference>
<dbReference type="Proteomes" id="UP000886805">
    <property type="component" value="Unassembled WGS sequence"/>
</dbReference>
<name>A0A9D1X2W4_9FIRM</name>
<dbReference type="Pfam" id="PF04198">
    <property type="entry name" value="Sugar-bind"/>
    <property type="match status" value="1"/>
</dbReference>
<feature type="non-terminal residue" evidence="6">
    <location>
        <position position="1"/>
    </location>
</feature>
<evidence type="ECO:0000256" key="4">
    <source>
        <dbReference type="ARBA" id="ARBA00023163"/>
    </source>
</evidence>
<evidence type="ECO:0000256" key="2">
    <source>
        <dbReference type="ARBA" id="ARBA00023015"/>
    </source>
</evidence>
<dbReference type="InterPro" id="IPR007324">
    <property type="entry name" value="Sugar-bd_dom_put"/>
</dbReference>
<protein>
    <recommendedName>
        <fullName evidence="5">Sugar-binding domain-containing protein</fullName>
    </recommendedName>
</protein>
<dbReference type="GO" id="GO:0030246">
    <property type="term" value="F:carbohydrate binding"/>
    <property type="evidence" value="ECO:0007669"/>
    <property type="project" value="InterPro"/>
</dbReference>
<evidence type="ECO:0000256" key="1">
    <source>
        <dbReference type="ARBA" id="ARBA00010466"/>
    </source>
</evidence>
<comment type="similarity">
    <text evidence="1">Belongs to the SorC transcriptional regulatory family.</text>
</comment>
<keyword evidence="2" id="KW-0805">Transcription regulation</keyword>
<dbReference type="Gene3D" id="3.40.50.1360">
    <property type="match status" value="1"/>
</dbReference>
<evidence type="ECO:0000256" key="3">
    <source>
        <dbReference type="ARBA" id="ARBA00023125"/>
    </source>
</evidence>
<comment type="caution">
    <text evidence="6">The sequence shown here is derived from an EMBL/GenBank/DDBJ whole genome shotgun (WGS) entry which is preliminary data.</text>
</comment>
<dbReference type="GO" id="GO:0003677">
    <property type="term" value="F:DNA binding"/>
    <property type="evidence" value="ECO:0007669"/>
    <property type="project" value="UniProtKB-KW"/>
</dbReference>